<dbReference type="InterPro" id="IPR043128">
    <property type="entry name" value="Rev_trsase/Diguanyl_cyclase"/>
</dbReference>
<dbReference type="PROSITE" id="PS50994">
    <property type="entry name" value="INTEGRASE"/>
    <property type="match status" value="1"/>
</dbReference>
<keyword evidence="2" id="KW-0511">Multifunctional enzyme</keyword>
<dbReference type="GO" id="GO:0042575">
    <property type="term" value="C:DNA polymerase complex"/>
    <property type="evidence" value="ECO:0007669"/>
    <property type="project" value="UniProtKB-ARBA"/>
</dbReference>
<dbReference type="InterPro" id="IPR041588">
    <property type="entry name" value="Integrase_H2C2"/>
</dbReference>
<dbReference type="Pfam" id="PF17921">
    <property type="entry name" value="Integrase_H2C2"/>
    <property type="match status" value="1"/>
</dbReference>
<evidence type="ECO:0000313" key="5">
    <source>
        <dbReference type="Proteomes" id="UP000887577"/>
    </source>
</evidence>
<evidence type="ECO:0000256" key="1">
    <source>
        <dbReference type="ARBA" id="ARBA00012493"/>
    </source>
</evidence>
<dbReference type="FunFam" id="3.30.420.10:FF:000032">
    <property type="entry name" value="Retrovirus-related Pol polyprotein from transposon 297-like Protein"/>
    <property type="match status" value="1"/>
</dbReference>
<sequence>MKLSKCTWATDELKYCGLLVSKNGVRPDPANVEKVKNFKTPTTLTELRSVIGAISYFRRFIEGFAGIMAPLHNLTTKGENVKTNWTEEHEKAFRAIIRKLVEAPVLAPPKFGQAFEIHTDASKEAAAAVLLQADDEDRLHPICYFSRKMNKAERNYSSIELEALAIVCALKEYRAYIEGGPTTIIRTDSSACCSLMRNKNLVGRLAKFQLAIMAFNVQIIHRSGKSNHLCDYMSRYPTNAITLRSGKAISSATPLQTVREEQLKEYGDIVNALRHKKYPSDAEQRKTLENKMKNLVMKNSAIYFFDETESDDLRLLIPYSLRKKIIMEFHDDTMQGAHLGQFKTLEKMKHRVYWPAMTTDIKEFIKTCEKCQKNKILPGDNTPEPLHPIKVAEYPMDRVHVDIAGPLVKSTDGMKYILVIIDAFSKYIVAVPMLNQTARTVSLKFIEHVLCIHGSCNQVTTDNGRQFLSTIFKELSNIYHFSHRTTTPYHQSANGQVERQMQTIASMLRGSVSITGEDWTELLPMVIFAYNTSIQKSINQSPYFVVHGREARLPSDVALQIPAKMANQEITTFVQDLVMNIQNAWRIVRENMEQAQEDQTFFADQQRQAVEKHFKIGQLVLHRINVHRAGEGHKFAPKWKGPFRIICVQRPNVMLKELADEATPFKSHFNKIKLFNETYVLPLREISTKTSGQMDGNMDVEDDQTDIGNGNGDDRDGNGNGDDRTGNGNGNDTSGHMEKDDSSESEDDDNDDDKQDG</sequence>
<dbReference type="AlphaFoldDB" id="A0A914XU13"/>
<dbReference type="Pfam" id="PF17919">
    <property type="entry name" value="RT_RNaseH_2"/>
    <property type="match status" value="1"/>
</dbReference>
<dbReference type="EC" id="2.7.7.49" evidence="1"/>
<dbReference type="Gene3D" id="1.10.340.70">
    <property type="match status" value="1"/>
</dbReference>
<evidence type="ECO:0000256" key="3">
    <source>
        <dbReference type="SAM" id="MobiDB-lite"/>
    </source>
</evidence>
<dbReference type="InterPro" id="IPR043502">
    <property type="entry name" value="DNA/RNA_pol_sf"/>
</dbReference>
<dbReference type="WBParaSite" id="PSU_v2.g10020.t1">
    <property type="protein sequence ID" value="PSU_v2.g10020.t1"/>
    <property type="gene ID" value="PSU_v2.g10020"/>
</dbReference>
<dbReference type="InterPro" id="IPR012337">
    <property type="entry name" value="RNaseH-like_sf"/>
</dbReference>
<dbReference type="CDD" id="cd09274">
    <property type="entry name" value="RNase_HI_RT_Ty3"/>
    <property type="match status" value="1"/>
</dbReference>
<proteinExistence type="predicted"/>
<dbReference type="Pfam" id="PF00665">
    <property type="entry name" value="rve"/>
    <property type="match status" value="1"/>
</dbReference>
<keyword evidence="5" id="KW-1185">Reference proteome</keyword>
<dbReference type="InterPro" id="IPR036397">
    <property type="entry name" value="RNaseH_sf"/>
</dbReference>
<dbReference type="InterPro" id="IPR050951">
    <property type="entry name" value="Retrovirus_Pol_polyprotein"/>
</dbReference>
<reference evidence="6" key="1">
    <citation type="submission" date="2022-11" db="UniProtKB">
        <authorList>
            <consortium name="WormBaseParasite"/>
        </authorList>
    </citation>
    <scope>IDENTIFICATION</scope>
</reference>
<evidence type="ECO:0000313" key="6">
    <source>
        <dbReference type="WBParaSite" id="PSU_v2.g10020.t1"/>
    </source>
</evidence>
<dbReference type="FunFam" id="3.30.70.270:FF:000020">
    <property type="entry name" value="Transposon Tf2-6 polyprotein-like Protein"/>
    <property type="match status" value="1"/>
</dbReference>
<dbReference type="InterPro" id="IPR001584">
    <property type="entry name" value="Integrase_cat-core"/>
</dbReference>
<dbReference type="SUPFAM" id="SSF53098">
    <property type="entry name" value="Ribonuclease H-like"/>
    <property type="match status" value="1"/>
</dbReference>
<dbReference type="SUPFAM" id="SSF56672">
    <property type="entry name" value="DNA/RNA polymerases"/>
    <property type="match status" value="1"/>
</dbReference>
<feature type="compositionally biased region" description="Basic and acidic residues" evidence="3">
    <location>
        <begin position="712"/>
        <end position="725"/>
    </location>
</feature>
<dbReference type="FunFam" id="1.10.340.70:FF:000001">
    <property type="entry name" value="Retrovirus-related Pol polyprotein from transposon gypsy-like Protein"/>
    <property type="match status" value="1"/>
</dbReference>
<evidence type="ECO:0000259" key="4">
    <source>
        <dbReference type="PROSITE" id="PS50994"/>
    </source>
</evidence>
<dbReference type="Gene3D" id="3.30.70.270">
    <property type="match status" value="1"/>
</dbReference>
<evidence type="ECO:0000256" key="2">
    <source>
        <dbReference type="ARBA" id="ARBA00023268"/>
    </source>
</evidence>
<dbReference type="PANTHER" id="PTHR37984:SF5">
    <property type="entry name" value="PROTEIN NYNRIN-LIKE"/>
    <property type="match status" value="1"/>
</dbReference>
<feature type="domain" description="Integrase catalytic" evidence="4">
    <location>
        <begin position="391"/>
        <end position="562"/>
    </location>
</feature>
<name>A0A914XU13_9BILA</name>
<accession>A0A914XU13</accession>
<dbReference type="Gene3D" id="3.30.420.10">
    <property type="entry name" value="Ribonuclease H-like superfamily/Ribonuclease H"/>
    <property type="match status" value="1"/>
</dbReference>
<feature type="region of interest" description="Disordered" evidence="3">
    <location>
        <begin position="690"/>
        <end position="757"/>
    </location>
</feature>
<dbReference type="GO" id="GO:0003676">
    <property type="term" value="F:nucleic acid binding"/>
    <property type="evidence" value="ECO:0007669"/>
    <property type="project" value="InterPro"/>
</dbReference>
<organism evidence="5 6">
    <name type="scientific">Panagrolaimus superbus</name>
    <dbReference type="NCBI Taxonomy" id="310955"/>
    <lineage>
        <taxon>Eukaryota</taxon>
        <taxon>Metazoa</taxon>
        <taxon>Ecdysozoa</taxon>
        <taxon>Nematoda</taxon>
        <taxon>Chromadorea</taxon>
        <taxon>Rhabditida</taxon>
        <taxon>Tylenchina</taxon>
        <taxon>Panagrolaimomorpha</taxon>
        <taxon>Panagrolaimoidea</taxon>
        <taxon>Panagrolaimidae</taxon>
        <taxon>Panagrolaimus</taxon>
    </lineage>
</organism>
<dbReference type="PANTHER" id="PTHR37984">
    <property type="entry name" value="PROTEIN CBG26694"/>
    <property type="match status" value="1"/>
</dbReference>
<dbReference type="GO" id="GO:0015074">
    <property type="term" value="P:DNA integration"/>
    <property type="evidence" value="ECO:0007669"/>
    <property type="project" value="InterPro"/>
</dbReference>
<feature type="compositionally biased region" description="Acidic residues" evidence="3">
    <location>
        <begin position="743"/>
        <end position="757"/>
    </location>
</feature>
<dbReference type="GO" id="GO:0003964">
    <property type="term" value="F:RNA-directed DNA polymerase activity"/>
    <property type="evidence" value="ECO:0007669"/>
    <property type="project" value="UniProtKB-EC"/>
</dbReference>
<dbReference type="InterPro" id="IPR041577">
    <property type="entry name" value="RT_RNaseH_2"/>
</dbReference>
<protein>
    <recommendedName>
        <fullName evidence="1">RNA-directed DNA polymerase</fullName>
        <ecNumber evidence="1">2.7.7.49</ecNumber>
    </recommendedName>
</protein>
<dbReference type="Proteomes" id="UP000887577">
    <property type="component" value="Unplaced"/>
</dbReference>